<evidence type="ECO:0000256" key="1">
    <source>
        <dbReference type="SAM" id="MobiDB-lite"/>
    </source>
</evidence>
<gene>
    <name evidence="3" type="ORF">QNI22_31530</name>
</gene>
<sequence>MKKVIISILHLSVLCLVYPSHMMAQKKTSQSVPSKNQIQTQSSSTQSKQIQKDPVNYESLDHRDGDQIPAAAGTYIVDRKMEQARYHSYDSAGYDTVYVSTEITTYLIFHAPVKLLDLGSKNFVGKIESNKLLLKPVRGYVSPSAMLIETEDGQIFLHYIAYQQRPKRIFWDYRNQLASGYRPKPDQAGQTEKGQPGLAQGSIADRVAANGNRQESKTEDARTIYTSKIAYLKKQRRHKLFRKKENRIDLCITALAVDNTATYMILQVGNQSSIPYKLDYVSFAYQEKRKRKTRRKIVGEENQVLPLFSQTVEMIKPQDQNELAYALPLFANTLKGKLEIIVREADGNRVVKAYVPAKTLAKTLYIPTLSAITSSIITNSFSYVR</sequence>
<dbReference type="Proteomes" id="UP001232063">
    <property type="component" value="Unassembled WGS sequence"/>
</dbReference>
<evidence type="ECO:0000313" key="4">
    <source>
        <dbReference type="Proteomes" id="UP001232063"/>
    </source>
</evidence>
<feature type="region of interest" description="Disordered" evidence="1">
    <location>
        <begin position="181"/>
        <end position="202"/>
    </location>
</feature>
<dbReference type="Pfam" id="PF13595">
    <property type="entry name" value="DUF4138"/>
    <property type="match status" value="1"/>
</dbReference>
<feature type="signal peptide" evidence="2">
    <location>
        <begin position="1"/>
        <end position="24"/>
    </location>
</feature>
<reference evidence="3" key="1">
    <citation type="submission" date="2023-05" db="EMBL/GenBank/DDBJ databases">
        <authorList>
            <person name="Zhang X."/>
        </authorList>
    </citation>
    <scope>NUCLEOTIDE SEQUENCE</scope>
    <source>
        <strain evidence="3">BD1B2-1</strain>
    </source>
</reference>
<proteinExistence type="predicted"/>
<feature type="chain" id="PRO_5041946225" evidence="2">
    <location>
        <begin position="25"/>
        <end position="385"/>
    </location>
</feature>
<dbReference type="RefSeq" id="WP_314517111.1">
    <property type="nucleotide sequence ID" value="NZ_JASJOU010000015.1"/>
</dbReference>
<accession>A0AAE3UH98</accession>
<keyword evidence="2" id="KW-0732">Signal</keyword>
<protein>
    <submittedName>
        <fullName evidence="3">DUF4138 domain-containing protein</fullName>
    </submittedName>
</protein>
<dbReference type="EMBL" id="JASJOU010000015">
    <property type="protein sequence ID" value="MDJ1505230.1"/>
    <property type="molecule type" value="Genomic_DNA"/>
</dbReference>
<evidence type="ECO:0000256" key="2">
    <source>
        <dbReference type="SAM" id="SignalP"/>
    </source>
</evidence>
<dbReference type="InterPro" id="IPR022298">
    <property type="entry name" value="Conjug_transposon_TraN"/>
</dbReference>
<evidence type="ECO:0000313" key="3">
    <source>
        <dbReference type="EMBL" id="MDJ1505230.1"/>
    </source>
</evidence>
<keyword evidence="4" id="KW-1185">Reference proteome</keyword>
<feature type="compositionally biased region" description="Low complexity" evidence="1">
    <location>
        <begin position="37"/>
        <end position="49"/>
    </location>
</feature>
<dbReference type="AlphaFoldDB" id="A0AAE3UH98"/>
<comment type="caution">
    <text evidence="3">The sequence shown here is derived from an EMBL/GenBank/DDBJ whole genome shotgun (WGS) entry which is preliminary data.</text>
</comment>
<name>A0AAE3UH98_9BACT</name>
<feature type="region of interest" description="Disordered" evidence="1">
    <location>
        <begin position="28"/>
        <end position="53"/>
    </location>
</feature>
<organism evidence="3 4">
    <name type="scientific">Xanthocytophaga agilis</name>
    <dbReference type="NCBI Taxonomy" id="3048010"/>
    <lineage>
        <taxon>Bacteria</taxon>
        <taxon>Pseudomonadati</taxon>
        <taxon>Bacteroidota</taxon>
        <taxon>Cytophagia</taxon>
        <taxon>Cytophagales</taxon>
        <taxon>Rhodocytophagaceae</taxon>
        <taxon>Xanthocytophaga</taxon>
    </lineage>
</organism>